<dbReference type="SUPFAM" id="SSF56801">
    <property type="entry name" value="Acetyl-CoA synthetase-like"/>
    <property type="match status" value="1"/>
</dbReference>
<evidence type="ECO:0000256" key="3">
    <source>
        <dbReference type="ARBA" id="ARBA00036527"/>
    </source>
</evidence>
<dbReference type="InterPro" id="IPR000873">
    <property type="entry name" value="AMP-dep_synth/lig_dom"/>
</dbReference>
<dbReference type="EMBL" id="JAIPUX010000521">
    <property type="protein sequence ID" value="KAH0626668.1"/>
    <property type="molecule type" value="Genomic_DNA"/>
</dbReference>
<comment type="similarity">
    <text evidence="1">Belongs to the ATP-dependent AMP-binding enzyme family.</text>
</comment>
<evidence type="ECO:0000256" key="2">
    <source>
        <dbReference type="ARBA" id="ARBA00022598"/>
    </source>
</evidence>
<dbReference type="PANTHER" id="PTHR43107">
    <property type="entry name" value="LONG-CHAIN FATTY ACID TRANSPORT PROTEIN"/>
    <property type="match status" value="1"/>
</dbReference>
<keyword evidence="2" id="KW-0436">Ligase</keyword>
<gene>
    <name evidence="7" type="ORF">JD844_001762</name>
</gene>
<evidence type="ECO:0000256" key="1">
    <source>
        <dbReference type="ARBA" id="ARBA00006432"/>
    </source>
</evidence>
<dbReference type="Pfam" id="PF00501">
    <property type="entry name" value="AMP-binding"/>
    <property type="match status" value="1"/>
</dbReference>
<proteinExistence type="inferred from homology"/>
<evidence type="ECO:0000259" key="6">
    <source>
        <dbReference type="Pfam" id="PF00501"/>
    </source>
</evidence>
<comment type="caution">
    <text evidence="7">The sequence shown here is derived from an EMBL/GenBank/DDBJ whole genome shotgun (WGS) entry which is preliminary data.</text>
</comment>
<organism evidence="7 8">
    <name type="scientific">Phrynosoma platyrhinos</name>
    <name type="common">Desert horned lizard</name>
    <dbReference type="NCBI Taxonomy" id="52577"/>
    <lineage>
        <taxon>Eukaryota</taxon>
        <taxon>Metazoa</taxon>
        <taxon>Chordata</taxon>
        <taxon>Craniata</taxon>
        <taxon>Vertebrata</taxon>
        <taxon>Euteleostomi</taxon>
        <taxon>Lepidosauria</taxon>
        <taxon>Squamata</taxon>
        <taxon>Bifurcata</taxon>
        <taxon>Unidentata</taxon>
        <taxon>Episquamata</taxon>
        <taxon>Toxicofera</taxon>
        <taxon>Iguania</taxon>
        <taxon>Phrynosomatidae</taxon>
        <taxon>Phrynosomatinae</taxon>
        <taxon>Phrynosoma</taxon>
    </lineage>
</organism>
<reference evidence="7 8" key="1">
    <citation type="journal article" date="2022" name="Gigascience">
        <title>A chromosome-level genome assembly and annotation of the desert horned lizard, Phrynosoma platyrhinos, provides insight into chromosomal rearrangements among reptiles.</title>
        <authorList>
            <person name="Koochekian N."/>
            <person name="Ascanio A."/>
            <person name="Farleigh K."/>
            <person name="Card D.C."/>
            <person name="Schield D.R."/>
            <person name="Castoe T.A."/>
            <person name="Jezkova T."/>
        </authorList>
    </citation>
    <scope>NUCLEOTIDE SEQUENCE [LARGE SCALE GENOMIC DNA]</scope>
    <source>
        <strain evidence="7">NK-2021</strain>
    </source>
</reference>
<evidence type="ECO:0000313" key="8">
    <source>
        <dbReference type="Proteomes" id="UP000826234"/>
    </source>
</evidence>
<accession>A0ABQ7TAP3</accession>
<evidence type="ECO:0000256" key="5">
    <source>
        <dbReference type="ARBA" id="ARBA00048666"/>
    </source>
</evidence>
<evidence type="ECO:0000313" key="7">
    <source>
        <dbReference type="EMBL" id="KAH0626668.1"/>
    </source>
</evidence>
<comment type="catalytic activity">
    <reaction evidence="5">
        <text>tetracosanoate + ATP + CoA = tetracosanoyl-CoA + AMP + diphosphate</text>
        <dbReference type="Rhea" id="RHEA:33639"/>
        <dbReference type="ChEBI" id="CHEBI:30616"/>
        <dbReference type="ChEBI" id="CHEBI:31014"/>
        <dbReference type="ChEBI" id="CHEBI:33019"/>
        <dbReference type="ChEBI" id="CHEBI:57287"/>
        <dbReference type="ChEBI" id="CHEBI:65052"/>
        <dbReference type="ChEBI" id="CHEBI:456215"/>
    </reaction>
    <physiologicalReaction direction="left-to-right" evidence="5">
        <dbReference type="Rhea" id="RHEA:33640"/>
    </physiologicalReaction>
</comment>
<feature type="domain" description="AMP-dependent synthetase/ligase" evidence="6">
    <location>
        <begin position="22"/>
        <end position="123"/>
    </location>
</feature>
<dbReference type="PANTHER" id="PTHR43107:SF4">
    <property type="entry name" value="LONG-CHAIN FATTY ACID TRANSPORT PROTEIN 2"/>
    <property type="match status" value="1"/>
</dbReference>
<dbReference type="Proteomes" id="UP000826234">
    <property type="component" value="Unassembled WGS sequence"/>
</dbReference>
<name>A0ABQ7TAP3_PHRPL</name>
<protein>
    <recommendedName>
        <fullName evidence="4">Long-chain-fatty-acid--CoA ligase</fullName>
    </recommendedName>
</protein>
<dbReference type="InterPro" id="IPR042099">
    <property type="entry name" value="ANL_N_sf"/>
</dbReference>
<dbReference type="Gene3D" id="3.40.50.12780">
    <property type="entry name" value="N-terminal domain of ligase-like"/>
    <property type="match status" value="1"/>
</dbReference>
<keyword evidence="8" id="KW-1185">Reference proteome</keyword>
<sequence>MRRCHKHLQSNPPIMLLDYFLEKVQKHPEKPFILFGEEVYSYQDVDRRSSQVARVLRDHVGLKEGETVAVFLQNVPAYVWVWMGLEKIGCTMACINYNIRSKSLLHVLSSCEAKVLLTTPGECSKISGIFQYLYLIAFLNQTVKHEVETPTEIDRYSSSCYFSCVNPLTT</sequence>
<evidence type="ECO:0000256" key="4">
    <source>
        <dbReference type="ARBA" id="ARBA00041297"/>
    </source>
</evidence>
<comment type="catalytic activity">
    <reaction evidence="3">
        <text>a very long-chain fatty acid + ATP + CoA = a very long-chain fatty acyl-CoA + AMP + diphosphate</text>
        <dbReference type="Rhea" id="RHEA:54536"/>
        <dbReference type="ChEBI" id="CHEBI:30616"/>
        <dbReference type="ChEBI" id="CHEBI:33019"/>
        <dbReference type="ChEBI" id="CHEBI:57287"/>
        <dbReference type="ChEBI" id="CHEBI:58950"/>
        <dbReference type="ChEBI" id="CHEBI:138261"/>
        <dbReference type="ChEBI" id="CHEBI:456215"/>
    </reaction>
    <physiologicalReaction direction="left-to-right" evidence="3">
        <dbReference type="Rhea" id="RHEA:54537"/>
    </physiologicalReaction>
</comment>